<dbReference type="SUPFAM" id="SSF54909">
    <property type="entry name" value="Dimeric alpha+beta barrel"/>
    <property type="match status" value="1"/>
</dbReference>
<dbReference type="Proteomes" id="UP000799291">
    <property type="component" value="Unassembled WGS sequence"/>
</dbReference>
<dbReference type="PANTHER" id="PTHR33606:SF3">
    <property type="entry name" value="PROTEIN YCII"/>
    <property type="match status" value="1"/>
</dbReference>
<dbReference type="InterPro" id="IPR005545">
    <property type="entry name" value="YCII"/>
</dbReference>
<proteinExistence type="predicted"/>
<name>A0A6G1IEQ2_9PLEO</name>
<evidence type="ECO:0000259" key="1">
    <source>
        <dbReference type="Pfam" id="PF03795"/>
    </source>
</evidence>
<feature type="domain" description="YCII-related" evidence="1">
    <location>
        <begin position="24"/>
        <end position="94"/>
    </location>
</feature>
<reference evidence="2" key="1">
    <citation type="journal article" date="2020" name="Stud. Mycol.">
        <title>101 Dothideomycetes genomes: a test case for predicting lifestyles and emergence of pathogens.</title>
        <authorList>
            <person name="Haridas S."/>
            <person name="Albert R."/>
            <person name="Binder M."/>
            <person name="Bloem J."/>
            <person name="Labutti K."/>
            <person name="Salamov A."/>
            <person name="Andreopoulos B."/>
            <person name="Baker S."/>
            <person name="Barry K."/>
            <person name="Bills G."/>
            <person name="Bluhm B."/>
            <person name="Cannon C."/>
            <person name="Castanera R."/>
            <person name="Culley D."/>
            <person name="Daum C."/>
            <person name="Ezra D."/>
            <person name="Gonzalez J."/>
            <person name="Henrissat B."/>
            <person name="Kuo A."/>
            <person name="Liang C."/>
            <person name="Lipzen A."/>
            <person name="Lutzoni F."/>
            <person name="Magnuson J."/>
            <person name="Mondo S."/>
            <person name="Nolan M."/>
            <person name="Ohm R."/>
            <person name="Pangilinan J."/>
            <person name="Park H.-J."/>
            <person name="Ramirez L."/>
            <person name="Alfaro M."/>
            <person name="Sun H."/>
            <person name="Tritt A."/>
            <person name="Yoshinaga Y."/>
            <person name="Zwiers L.-H."/>
            <person name="Turgeon B."/>
            <person name="Goodwin S."/>
            <person name="Spatafora J."/>
            <person name="Crous P."/>
            <person name="Grigoriev I."/>
        </authorList>
    </citation>
    <scope>NUCLEOTIDE SEQUENCE</scope>
    <source>
        <strain evidence="2">CBS 122367</strain>
    </source>
</reference>
<dbReference type="Pfam" id="PF03795">
    <property type="entry name" value="YCII"/>
    <property type="match status" value="1"/>
</dbReference>
<dbReference type="Gene3D" id="3.30.70.1060">
    <property type="entry name" value="Dimeric alpha+beta barrel"/>
    <property type="match status" value="1"/>
</dbReference>
<keyword evidence="3" id="KW-1185">Reference proteome</keyword>
<dbReference type="EMBL" id="MU005631">
    <property type="protein sequence ID" value="KAF2676692.1"/>
    <property type="molecule type" value="Genomic_DNA"/>
</dbReference>
<protein>
    <recommendedName>
        <fullName evidence="1">YCII-related domain-containing protein</fullName>
    </recommendedName>
</protein>
<accession>A0A6G1IEQ2</accession>
<organism evidence="2 3">
    <name type="scientific">Lentithecium fluviatile CBS 122367</name>
    <dbReference type="NCBI Taxonomy" id="1168545"/>
    <lineage>
        <taxon>Eukaryota</taxon>
        <taxon>Fungi</taxon>
        <taxon>Dikarya</taxon>
        <taxon>Ascomycota</taxon>
        <taxon>Pezizomycotina</taxon>
        <taxon>Dothideomycetes</taxon>
        <taxon>Pleosporomycetidae</taxon>
        <taxon>Pleosporales</taxon>
        <taxon>Massarineae</taxon>
        <taxon>Lentitheciaceae</taxon>
        <taxon>Lentithecium</taxon>
    </lineage>
</organism>
<gene>
    <name evidence="2" type="ORF">K458DRAFT_396730</name>
</gene>
<dbReference type="InterPro" id="IPR011008">
    <property type="entry name" value="Dimeric_a/b-barrel"/>
</dbReference>
<evidence type="ECO:0000313" key="2">
    <source>
        <dbReference type="EMBL" id="KAF2676692.1"/>
    </source>
</evidence>
<sequence>MQQDQQHHWIISIPATITDMNLFKETRPSHIAHLKSLCEEGTIVLSGPTLNEHPKEQDRAPIITGSVWVIKAGTEEEVRQHARENPFAKVGIWSVDAATVQPFVLALRA</sequence>
<dbReference type="AlphaFoldDB" id="A0A6G1IEQ2"/>
<dbReference type="OrthoDB" id="3892293at2759"/>
<evidence type="ECO:0000313" key="3">
    <source>
        <dbReference type="Proteomes" id="UP000799291"/>
    </source>
</evidence>
<dbReference type="PANTHER" id="PTHR33606">
    <property type="entry name" value="PROTEIN YCII"/>
    <property type="match status" value="1"/>
</dbReference>
<dbReference type="InterPro" id="IPR051807">
    <property type="entry name" value="Sec-metab_biosynth-assoc"/>
</dbReference>